<name>A0AAJ1UDI6_9RHOB</name>
<dbReference type="PROSITE" id="PS50977">
    <property type="entry name" value="HTH_TETR_2"/>
    <property type="match status" value="1"/>
</dbReference>
<feature type="domain" description="HTH tetR-type" evidence="3">
    <location>
        <begin position="5"/>
        <end position="65"/>
    </location>
</feature>
<comment type="caution">
    <text evidence="4">The sequence shown here is derived from an EMBL/GenBank/DDBJ whole genome shotgun (WGS) entry which is preliminary data.</text>
</comment>
<keyword evidence="5" id="KW-1185">Reference proteome</keyword>
<accession>A0AAJ1UDI6</accession>
<feature type="DNA-binding region" description="H-T-H motif" evidence="2">
    <location>
        <begin position="28"/>
        <end position="47"/>
    </location>
</feature>
<dbReference type="EMBL" id="JANFFA010000006">
    <property type="protein sequence ID" value="MDQ2095878.1"/>
    <property type="molecule type" value="Genomic_DNA"/>
</dbReference>
<evidence type="ECO:0000256" key="2">
    <source>
        <dbReference type="PROSITE-ProRule" id="PRU00335"/>
    </source>
</evidence>
<evidence type="ECO:0000259" key="3">
    <source>
        <dbReference type="PROSITE" id="PS50977"/>
    </source>
</evidence>
<organism evidence="4 5">
    <name type="scientific">Rhodalgimonas zhirmunskyi</name>
    <dbReference type="NCBI Taxonomy" id="2964767"/>
    <lineage>
        <taxon>Bacteria</taxon>
        <taxon>Pseudomonadati</taxon>
        <taxon>Pseudomonadota</taxon>
        <taxon>Alphaproteobacteria</taxon>
        <taxon>Rhodobacterales</taxon>
        <taxon>Roseobacteraceae</taxon>
        <taxon>Rhodalgimonas</taxon>
    </lineage>
</organism>
<dbReference type="Pfam" id="PF00440">
    <property type="entry name" value="TetR_N"/>
    <property type="match status" value="1"/>
</dbReference>
<evidence type="ECO:0000313" key="5">
    <source>
        <dbReference type="Proteomes" id="UP001227162"/>
    </source>
</evidence>
<gene>
    <name evidence="4" type="ORF">NOI20_17290</name>
</gene>
<dbReference type="Gene3D" id="1.10.357.10">
    <property type="entry name" value="Tetracycline Repressor, domain 2"/>
    <property type="match status" value="1"/>
</dbReference>
<dbReference type="AlphaFoldDB" id="A0AAJ1UDI6"/>
<evidence type="ECO:0000313" key="4">
    <source>
        <dbReference type="EMBL" id="MDQ2095878.1"/>
    </source>
</evidence>
<dbReference type="Proteomes" id="UP001227162">
    <property type="component" value="Unassembled WGS sequence"/>
</dbReference>
<dbReference type="RefSeq" id="WP_317627496.1">
    <property type="nucleotide sequence ID" value="NZ_JANFFA010000006.1"/>
</dbReference>
<reference evidence="4" key="1">
    <citation type="submission" date="2022-07" db="EMBL/GenBank/DDBJ databases">
        <authorList>
            <person name="Otstavnykh N."/>
            <person name="Isaeva M."/>
            <person name="Bystritskaya E."/>
        </authorList>
    </citation>
    <scope>NUCLEOTIDE SEQUENCE</scope>
    <source>
        <strain evidence="4">10Alg 79</strain>
    </source>
</reference>
<dbReference type="SUPFAM" id="SSF46689">
    <property type="entry name" value="Homeodomain-like"/>
    <property type="match status" value="1"/>
</dbReference>
<sequence length="174" mass="18956">MTRKRLTREDWIKAGLKALAKRGPSALAVEPLAREMETTKGSFYWHFKDLPDFQGEVAQEWKRQAAGALVETLEAEGGHSVKLREIARSGGSAKLEPAMRAWAKESGAAARAVSEIDGLRLDATYALLREMGISNRELSHALYAAAIGLEQISPNGKVDGNVMGELVDLVLALR</sequence>
<reference evidence="4" key="2">
    <citation type="submission" date="2023-04" db="EMBL/GenBank/DDBJ databases">
        <title>'Rhodoalgimonas zhirmunskyi' gen. nov., isolated from a red alga.</title>
        <authorList>
            <person name="Nedashkovskaya O.I."/>
            <person name="Otstavnykh N.Y."/>
            <person name="Bystritskaya E.P."/>
            <person name="Balabanova L.A."/>
            <person name="Isaeva M.P."/>
        </authorList>
    </citation>
    <scope>NUCLEOTIDE SEQUENCE</scope>
    <source>
        <strain evidence="4">10Alg 79</strain>
    </source>
</reference>
<dbReference type="GO" id="GO:0003677">
    <property type="term" value="F:DNA binding"/>
    <property type="evidence" value="ECO:0007669"/>
    <property type="project" value="UniProtKB-UniRule"/>
</dbReference>
<dbReference type="InterPro" id="IPR009057">
    <property type="entry name" value="Homeodomain-like_sf"/>
</dbReference>
<dbReference type="InterPro" id="IPR001647">
    <property type="entry name" value="HTH_TetR"/>
</dbReference>
<keyword evidence="1 2" id="KW-0238">DNA-binding</keyword>
<proteinExistence type="predicted"/>
<evidence type="ECO:0000256" key="1">
    <source>
        <dbReference type="ARBA" id="ARBA00023125"/>
    </source>
</evidence>
<protein>
    <submittedName>
        <fullName evidence="4">TetR/AcrR family transcriptional regulator</fullName>
    </submittedName>
</protein>